<evidence type="ECO:0000256" key="2">
    <source>
        <dbReference type="ARBA" id="ARBA00022692"/>
    </source>
</evidence>
<dbReference type="PANTHER" id="PTHR22776">
    <property type="entry name" value="MARVEL-CONTAINING POTENTIAL LIPID RAFT-ASSOCIATED PROTEIN"/>
    <property type="match status" value="1"/>
</dbReference>
<sequence>MCNRQLGSFPNQSWDKGDAGVDGPSGLKGKPGTTCDCGRYRKVVGQLDVNTGKLRNAVKFLKNVILGLKETEERYYLLVKEPKRFREASMNCKLRGGTLAMPKTTNTNRLMADYVSRAGLTRVYIGVQAQSKDTQNYTSAFLLVTGVRCLMVMMCVSVWWIGAAAACLGLLLLTVILSLVAQNGGAIRHGNKPQVCLMECENLVYNLTKDKDALRDERDQLRINASNLTKAIEVLQSQYNTVSASRDKLQEDVRRLNVSREVYLILLNNCSIEKALNVECPMVTWLKCFCLNSRSKRQMSPRGFLVAISGTLACTNTKYVMMSIIFLHDINNVYNNGPFITSGLSVSFTVSPATTCKLFGGLVWILVASSNVPVPLLQGWVMFVSVITFFLSSAYITLLITGLADRINTDWNFLDVVYHFIAVLFYFAAFVLEAATTAANGGAHIKPLPNSTETVMCITYPRGNIFTVLDGRQYSINVAATIFAFVVTLCYGCSMGLLIAVSQYLFDAATMSRQNQYLSTLTHRRFMKVNKTSVHGFLHPCGLTLVSRVVSPSVRAEGEEEECRCLPVNTRDNVTGRTFVEYF</sequence>
<dbReference type="Gene3D" id="3.10.100.10">
    <property type="entry name" value="Mannose-Binding Protein A, subunit A"/>
    <property type="match status" value="1"/>
</dbReference>
<feature type="compositionally biased region" description="Polar residues" evidence="7">
    <location>
        <begin position="1"/>
        <end position="14"/>
    </location>
</feature>
<proteinExistence type="predicted"/>
<dbReference type="PROSITE" id="PS51225">
    <property type="entry name" value="MARVEL"/>
    <property type="match status" value="1"/>
</dbReference>
<evidence type="ECO:0000256" key="8">
    <source>
        <dbReference type="SAM" id="Phobius"/>
    </source>
</evidence>
<comment type="caution">
    <text evidence="10">The sequence shown here is derived from an EMBL/GenBank/DDBJ whole genome shotgun (WGS) entry which is preliminary data.</text>
</comment>
<dbReference type="InterPro" id="IPR050578">
    <property type="entry name" value="MARVEL-CKLF_proteins"/>
</dbReference>
<keyword evidence="4 5" id="KW-0472">Membrane</keyword>
<reference evidence="10 11" key="1">
    <citation type="submission" date="2019-06" db="EMBL/GenBank/DDBJ databases">
        <title>Draft genomes of female and male turbot (Scophthalmus maximus).</title>
        <authorList>
            <person name="Xu H."/>
            <person name="Xu X.-W."/>
            <person name="Shao C."/>
            <person name="Chen S."/>
        </authorList>
    </citation>
    <scope>NUCLEOTIDE SEQUENCE [LARGE SCALE GENOMIC DNA]</scope>
    <source>
        <strain evidence="10">Ysfricsl-2016a</strain>
        <tissue evidence="10">Blood</tissue>
    </source>
</reference>
<feature type="transmembrane region" description="Helical" evidence="8">
    <location>
        <begin position="158"/>
        <end position="181"/>
    </location>
</feature>
<evidence type="ECO:0000313" key="10">
    <source>
        <dbReference type="EMBL" id="KAF0045213.1"/>
    </source>
</evidence>
<keyword evidence="3 8" id="KW-1133">Transmembrane helix</keyword>
<dbReference type="PRINTS" id="PR01884">
    <property type="entry name" value="MALPROTEIN"/>
</dbReference>
<feature type="transmembrane region" description="Helical" evidence="8">
    <location>
        <begin position="482"/>
        <end position="506"/>
    </location>
</feature>
<dbReference type="EMBL" id="VEVO01000002">
    <property type="protein sequence ID" value="KAF0045213.1"/>
    <property type="molecule type" value="Genomic_DNA"/>
</dbReference>
<dbReference type="GO" id="GO:0042552">
    <property type="term" value="P:myelination"/>
    <property type="evidence" value="ECO:0007669"/>
    <property type="project" value="TreeGrafter"/>
</dbReference>
<feature type="domain" description="MARVEL" evidence="9">
    <location>
        <begin position="344"/>
        <end position="503"/>
    </location>
</feature>
<keyword evidence="2 5" id="KW-0812">Transmembrane</keyword>
<dbReference type="Proteomes" id="UP000438429">
    <property type="component" value="Unassembled WGS sequence"/>
</dbReference>
<evidence type="ECO:0000256" key="7">
    <source>
        <dbReference type="SAM" id="MobiDB-lite"/>
    </source>
</evidence>
<gene>
    <name evidence="10" type="ORF">F2P81_001742</name>
</gene>
<accession>A0A6A4TH04</accession>
<feature type="coiled-coil region" evidence="6">
    <location>
        <begin position="197"/>
        <end position="252"/>
    </location>
</feature>
<dbReference type="InterPro" id="IPR016186">
    <property type="entry name" value="C-type_lectin-like/link_sf"/>
</dbReference>
<evidence type="ECO:0000256" key="3">
    <source>
        <dbReference type="ARBA" id="ARBA00022989"/>
    </source>
</evidence>
<evidence type="ECO:0000256" key="4">
    <source>
        <dbReference type="ARBA" id="ARBA00023136"/>
    </source>
</evidence>
<dbReference type="GO" id="GO:0019911">
    <property type="term" value="F:structural constituent of myelin sheath"/>
    <property type="evidence" value="ECO:0007669"/>
    <property type="project" value="TreeGrafter"/>
</dbReference>
<dbReference type="SUPFAM" id="SSF56436">
    <property type="entry name" value="C-type lectin-like"/>
    <property type="match status" value="1"/>
</dbReference>
<dbReference type="InterPro" id="IPR008253">
    <property type="entry name" value="Marvel"/>
</dbReference>
<dbReference type="InterPro" id="IPR016187">
    <property type="entry name" value="CTDL_fold"/>
</dbReference>
<feature type="transmembrane region" description="Helical" evidence="8">
    <location>
        <begin position="416"/>
        <end position="436"/>
    </location>
</feature>
<name>A0A6A4TH04_SCOMX</name>
<evidence type="ECO:0000256" key="1">
    <source>
        <dbReference type="ARBA" id="ARBA00004141"/>
    </source>
</evidence>
<dbReference type="GO" id="GO:0016020">
    <property type="term" value="C:membrane"/>
    <property type="evidence" value="ECO:0007669"/>
    <property type="project" value="UniProtKB-SubCell"/>
</dbReference>
<feature type="region of interest" description="Disordered" evidence="7">
    <location>
        <begin position="1"/>
        <end position="27"/>
    </location>
</feature>
<organism evidence="10 11">
    <name type="scientific">Scophthalmus maximus</name>
    <name type="common">Turbot</name>
    <name type="synonym">Psetta maxima</name>
    <dbReference type="NCBI Taxonomy" id="52904"/>
    <lineage>
        <taxon>Eukaryota</taxon>
        <taxon>Metazoa</taxon>
        <taxon>Chordata</taxon>
        <taxon>Craniata</taxon>
        <taxon>Vertebrata</taxon>
        <taxon>Euteleostomi</taxon>
        <taxon>Actinopterygii</taxon>
        <taxon>Neopterygii</taxon>
        <taxon>Teleostei</taxon>
        <taxon>Neoteleostei</taxon>
        <taxon>Acanthomorphata</taxon>
        <taxon>Carangaria</taxon>
        <taxon>Pleuronectiformes</taxon>
        <taxon>Pleuronectoidei</taxon>
        <taxon>Scophthalmidae</taxon>
        <taxon>Scophthalmus</taxon>
    </lineage>
</organism>
<comment type="subcellular location">
    <subcellularLocation>
        <location evidence="1">Membrane</location>
        <topology evidence="1">Multi-pass membrane protein</topology>
    </subcellularLocation>
</comment>
<evidence type="ECO:0000259" key="9">
    <source>
        <dbReference type="PROSITE" id="PS51225"/>
    </source>
</evidence>
<evidence type="ECO:0000256" key="5">
    <source>
        <dbReference type="PROSITE-ProRule" id="PRU00581"/>
    </source>
</evidence>
<feature type="transmembrane region" description="Helical" evidence="8">
    <location>
        <begin position="380"/>
        <end position="404"/>
    </location>
</feature>
<evidence type="ECO:0000256" key="6">
    <source>
        <dbReference type="SAM" id="Coils"/>
    </source>
</evidence>
<dbReference type="Gene3D" id="1.20.5.1000">
    <property type="entry name" value="arf6 gtpase in complex with a specific effector, jip4"/>
    <property type="match status" value="1"/>
</dbReference>
<evidence type="ECO:0000313" key="11">
    <source>
        <dbReference type="Proteomes" id="UP000438429"/>
    </source>
</evidence>
<feature type="transmembrane region" description="Helical" evidence="8">
    <location>
        <begin position="304"/>
        <end position="326"/>
    </location>
</feature>
<dbReference type="Pfam" id="PF01284">
    <property type="entry name" value="MARVEL"/>
    <property type="match status" value="1"/>
</dbReference>
<keyword evidence="6" id="KW-0175">Coiled coil</keyword>
<dbReference type="PANTHER" id="PTHR22776:SF42">
    <property type="entry name" value="PROTEIN MAL2"/>
    <property type="match status" value="1"/>
</dbReference>
<protein>
    <recommendedName>
        <fullName evidence="9">MARVEL domain-containing protein</fullName>
    </recommendedName>
</protein>
<dbReference type="AlphaFoldDB" id="A0A6A4TH04"/>
<dbReference type="InterPro" id="IPR013295">
    <property type="entry name" value="MAL"/>
</dbReference>